<accession>A0ABS6GNW7</accession>
<dbReference type="Pfam" id="PF13797">
    <property type="entry name" value="Post_transc_reg"/>
    <property type="match status" value="1"/>
</dbReference>
<proteinExistence type="predicted"/>
<keyword evidence="2" id="KW-1185">Reference proteome</keyword>
<dbReference type="InterPro" id="IPR025716">
    <property type="entry name" value="Post-transcriptional_regulator"/>
</dbReference>
<gene>
    <name evidence="1" type="ORF">KQ486_06435</name>
</gene>
<sequence>MDHYTRHVDEWRNETYEVLQSKVDELKLLGYDGVNAEEIWTCLLAKVWKKEKRLRLHQVIQDILHLSGSTYMSYLTVEAQKQANNDDLFQQIGALEVATEEGQK</sequence>
<comment type="caution">
    <text evidence="1">The sequence shown here is derived from an EMBL/GenBank/DDBJ whole genome shotgun (WGS) entry which is preliminary data.</text>
</comment>
<name>A0ABS6GNW7_9BACI</name>
<protein>
    <submittedName>
        <fullName evidence="1">Post-transcriptional regulator</fullName>
    </submittedName>
</protein>
<organism evidence="1 2">
    <name type="scientific">Allobacillus halotolerans</name>
    <dbReference type="NCBI Taxonomy" id="570278"/>
    <lineage>
        <taxon>Bacteria</taxon>
        <taxon>Bacillati</taxon>
        <taxon>Bacillota</taxon>
        <taxon>Bacilli</taxon>
        <taxon>Bacillales</taxon>
        <taxon>Bacillaceae</taxon>
        <taxon>Allobacillus</taxon>
    </lineage>
</organism>
<reference evidence="1 2" key="1">
    <citation type="journal article" date="2011" name="Int. J. Syst. Evol. Microbiol.">
        <title>Allobacillus halotolerans gen. nov., sp. nov. isolated from shrimp paste.</title>
        <authorList>
            <person name="Sheu S.Y."/>
            <person name="Arun A.B."/>
            <person name="Jiang S.R."/>
            <person name="Young C.C."/>
            <person name="Chen W.M."/>
        </authorList>
    </citation>
    <scope>NUCLEOTIDE SEQUENCE [LARGE SCALE GENOMIC DNA]</scope>
    <source>
        <strain evidence="1 2">LMG 24826</strain>
    </source>
</reference>
<evidence type="ECO:0000313" key="2">
    <source>
        <dbReference type="Proteomes" id="UP000812672"/>
    </source>
</evidence>
<dbReference type="EMBL" id="JAHLZF010000007">
    <property type="protein sequence ID" value="MBU6080650.1"/>
    <property type="molecule type" value="Genomic_DNA"/>
</dbReference>
<dbReference type="RefSeq" id="WP_216687094.1">
    <property type="nucleotide sequence ID" value="NZ_CAUPKR010000001.1"/>
</dbReference>
<dbReference type="Proteomes" id="UP000812672">
    <property type="component" value="Unassembled WGS sequence"/>
</dbReference>
<evidence type="ECO:0000313" key="1">
    <source>
        <dbReference type="EMBL" id="MBU6080650.1"/>
    </source>
</evidence>